<feature type="domain" description="Methyltransferase type 11" evidence="2">
    <location>
        <begin position="79"/>
        <end position="172"/>
    </location>
</feature>
<dbReference type="Pfam" id="PF08241">
    <property type="entry name" value="Methyltransf_11"/>
    <property type="match status" value="1"/>
</dbReference>
<comment type="caution">
    <text evidence="3">The sequence shown here is derived from an EMBL/GenBank/DDBJ whole genome shotgun (WGS) entry which is preliminary data.</text>
</comment>
<dbReference type="Gene3D" id="3.40.50.150">
    <property type="entry name" value="Vaccinia Virus protein VP39"/>
    <property type="match status" value="1"/>
</dbReference>
<evidence type="ECO:0000313" key="3">
    <source>
        <dbReference type="EMBL" id="OHA80367.1"/>
    </source>
</evidence>
<protein>
    <recommendedName>
        <fullName evidence="2">Methyltransferase type 11 domain-containing protein</fullName>
    </recommendedName>
</protein>
<dbReference type="InterPro" id="IPR029063">
    <property type="entry name" value="SAM-dependent_MTases_sf"/>
</dbReference>
<dbReference type="InterPro" id="IPR013216">
    <property type="entry name" value="Methyltransf_11"/>
</dbReference>
<dbReference type="EMBL" id="MHUT01000022">
    <property type="protein sequence ID" value="OHA80367.1"/>
    <property type="molecule type" value="Genomic_DNA"/>
</dbReference>
<evidence type="ECO:0000256" key="1">
    <source>
        <dbReference type="ARBA" id="ARBA00022679"/>
    </source>
</evidence>
<dbReference type="PANTHER" id="PTHR44068:SF11">
    <property type="entry name" value="GERANYL DIPHOSPHATE 2-C-METHYLTRANSFERASE"/>
    <property type="match status" value="1"/>
</dbReference>
<reference evidence="3 4" key="1">
    <citation type="journal article" date="2016" name="Nat. Commun.">
        <title>Thousands of microbial genomes shed light on interconnected biogeochemical processes in an aquifer system.</title>
        <authorList>
            <person name="Anantharaman K."/>
            <person name="Brown C.T."/>
            <person name="Hug L.A."/>
            <person name="Sharon I."/>
            <person name="Castelle C.J."/>
            <person name="Probst A.J."/>
            <person name="Thomas B.C."/>
            <person name="Singh A."/>
            <person name="Wilkins M.J."/>
            <person name="Karaoz U."/>
            <person name="Brodie E.L."/>
            <person name="Williams K.H."/>
            <person name="Hubbard S.S."/>
            <person name="Banfield J.F."/>
        </authorList>
    </citation>
    <scope>NUCLEOTIDE SEQUENCE [LARGE SCALE GENOMIC DNA]</scope>
</reference>
<dbReference type="AlphaFoldDB" id="A0A1G2S5U9"/>
<name>A0A1G2S5U9_9BACT</name>
<sequence length="289" mass="33680">MGKLFAEEKTSQEMTKKVKEWWNANPFTYLMDNKEIVPDWAFFRNIDRKIIKWMPWAQKGYPLLSNVIDYSQLKGKKVLDIAVGTGWTTENLVRAGAHVTAIDLTPQAVELTKKRLELNHVTAEQVMVADAQELPFADATFDYVLAFGCLMHMPNTQKAIDEIYRVLKPGGRSAAMMYYKHSLHWWYYIYLGKGILRGKLLSMTPQELSNRYTDGAYEKGNQLTKFYSKKEIHELFKKFSDCHIEIYDTTTPVDTFPHRYLPLGSFLPKQIKQWIVCYLGQTIWVDVRK</sequence>
<organism evidence="3 4">
    <name type="scientific">Candidatus Yonathbacteria bacterium RIFCSPHIGHO2_02_FULL_44_14</name>
    <dbReference type="NCBI Taxonomy" id="1802724"/>
    <lineage>
        <taxon>Bacteria</taxon>
        <taxon>Candidatus Yonathiibacteriota</taxon>
    </lineage>
</organism>
<proteinExistence type="predicted"/>
<dbReference type="GO" id="GO:0008757">
    <property type="term" value="F:S-adenosylmethionine-dependent methyltransferase activity"/>
    <property type="evidence" value="ECO:0007669"/>
    <property type="project" value="InterPro"/>
</dbReference>
<gene>
    <name evidence="3" type="ORF">A3D51_03565</name>
</gene>
<evidence type="ECO:0000259" key="2">
    <source>
        <dbReference type="Pfam" id="PF08241"/>
    </source>
</evidence>
<dbReference type="Proteomes" id="UP000179118">
    <property type="component" value="Unassembled WGS sequence"/>
</dbReference>
<dbReference type="CDD" id="cd02440">
    <property type="entry name" value="AdoMet_MTases"/>
    <property type="match status" value="1"/>
</dbReference>
<dbReference type="SUPFAM" id="SSF53335">
    <property type="entry name" value="S-adenosyl-L-methionine-dependent methyltransferases"/>
    <property type="match status" value="1"/>
</dbReference>
<evidence type="ECO:0000313" key="4">
    <source>
        <dbReference type="Proteomes" id="UP000179118"/>
    </source>
</evidence>
<dbReference type="PANTHER" id="PTHR44068">
    <property type="entry name" value="ZGC:194242"/>
    <property type="match status" value="1"/>
</dbReference>
<dbReference type="InterPro" id="IPR050447">
    <property type="entry name" value="Erg6_SMT_methyltransf"/>
</dbReference>
<keyword evidence="1" id="KW-0808">Transferase</keyword>
<accession>A0A1G2S5U9</accession>